<evidence type="ECO:0000256" key="1">
    <source>
        <dbReference type="ARBA" id="ARBA00012493"/>
    </source>
</evidence>
<accession>A0AB39CJC0</accession>
<dbReference type="SUPFAM" id="SSF56672">
    <property type="entry name" value="DNA/RNA polymerases"/>
    <property type="match status" value="1"/>
</dbReference>
<feature type="domain" description="Reverse transcriptase" evidence="10">
    <location>
        <begin position="15"/>
        <end position="236"/>
    </location>
</feature>
<comment type="similarity">
    <text evidence="8">Belongs to the bacterial reverse transcriptase family.</text>
</comment>
<evidence type="ECO:0000256" key="2">
    <source>
        <dbReference type="ARBA" id="ARBA00022679"/>
    </source>
</evidence>
<keyword evidence="2" id="KW-0808">Transferase</keyword>
<keyword evidence="6 11" id="KW-0695">RNA-directed DNA polymerase</keyword>
<keyword evidence="7" id="KW-0051">Antiviral defense</keyword>
<dbReference type="RefSeq" id="WP_368643492.1">
    <property type="nucleotide sequence ID" value="NZ_CP158252.1"/>
</dbReference>
<dbReference type="GO" id="GO:0046872">
    <property type="term" value="F:metal ion binding"/>
    <property type="evidence" value="ECO:0007669"/>
    <property type="project" value="UniProtKB-KW"/>
</dbReference>
<name>A0AB39CJC0_9BURK</name>
<organism evidence="11">
    <name type="scientific">Castellaniella ginsengisoli</name>
    <dbReference type="NCBI Taxonomy" id="546114"/>
    <lineage>
        <taxon>Bacteria</taxon>
        <taxon>Pseudomonadati</taxon>
        <taxon>Pseudomonadota</taxon>
        <taxon>Betaproteobacteria</taxon>
        <taxon>Burkholderiales</taxon>
        <taxon>Alcaligenaceae</taxon>
        <taxon>Castellaniella</taxon>
    </lineage>
</organism>
<evidence type="ECO:0000256" key="8">
    <source>
        <dbReference type="ARBA" id="ARBA00034120"/>
    </source>
</evidence>
<dbReference type="EMBL" id="CP158252">
    <property type="protein sequence ID" value="XDJ42097.1"/>
    <property type="molecule type" value="Genomic_DNA"/>
</dbReference>
<dbReference type="NCBIfam" id="NF038233">
    <property type="entry name" value="retron_St85_RT"/>
    <property type="match status" value="1"/>
</dbReference>
<reference evidence="11" key="1">
    <citation type="submission" date="2024-05" db="EMBL/GenBank/DDBJ databases">
        <authorList>
            <person name="Luo Y.-C."/>
            <person name="Nicholds J."/>
            <person name="Mortimer T."/>
            <person name="Maboni G."/>
        </authorList>
    </citation>
    <scope>NUCLEOTIDE SEQUENCE</scope>
    <source>
        <strain evidence="11">153920</strain>
    </source>
</reference>
<evidence type="ECO:0000313" key="11">
    <source>
        <dbReference type="EMBL" id="XDJ42097.1"/>
    </source>
</evidence>
<dbReference type="PRINTS" id="PR00866">
    <property type="entry name" value="RNADNAPOLMS"/>
</dbReference>
<sequence length="304" mass="34850">MSLKSKILIDCPFTERELNLLIISAPRRYKEYWIPKRNGQQRLIAQPTPEIKLLQRWLIQHYLSDFPVHAAATAYRQGVGLKRNVLPHLRNRYMLKLDFKDFFPSLKSGDLFDFLKDAPIDQVDINILAQLLFKKADGGLELAVGAPSSPHLSNILMYKFDDRINRFCAENDIAYTRYADDLTFSTSKPHILRDCLQFVTRVLVETNSPKLRLNAAKTVETSKKRGRRVTGLGISTEGKISIGRDKKRELRVLVHRFTKGELDVEETQKLKGYISFLRSVEPEHLDRLTKSFGADVLLALTGSH</sequence>
<keyword evidence="4" id="KW-0479">Metal-binding</keyword>
<gene>
    <name evidence="11" type="ORF">ABRY99_00525</name>
</gene>
<dbReference type="InterPro" id="IPR051083">
    <property type="entry name" value="GrpII_Intron_Splice-Mob/Def"/>
</dbReference>
<keyword evidence="5" id="KW-0460">Magnesium</keyword>
<dbReference type="GO" id="GO:0003964">
    <property type="term" value="F:RNA-directed DNA polymerase activity"/>
    <property type="evidence" value="ECO:0007669"/>
    <property type="project" value="UniProtKB-KW"/>
</dbReference>
<dbReference type="Pfam" id="PF00078">
    <property type="entry name" value="RVT_1"/>
    <property type="match status" value="1"/>
</dbReference>
<dbReference type="EC" id="2.7.7.49" evidence="1"/>
<evidence type="ECO:0000256" key="4">
    <source>
        <dbReference type="ARBA" id="ARBA00022723"/>
    </source>
</evidence>
<dbReference type="InterPro" id="IPR000477">
    <property type="entry name" value="RT_dom"/>
</dbReference>
<evidence type="ECO:0000256" key="7">
    <source>
        <dbReference type="ARBA" id="ARBA00023118"/>
    </source>
</evidence>
<evidence type="ECO:0000256" key="9">
    <source>
        <dbReference type="ARBA" id="ARBA00048173"/>
    </source>
</evidence>
<dbReference type="AlphaFoldDB" id="A0AB39CJC0"/>
<proteinExistence type="inferred from homology"/>
<dbReference type="InterPro" id="IPR043502">
    <property type="entry name" value="DNA/RNA_pol_sf"/>
</dbReference>
<comment type="catalytic activity">
    <reaction evidence="9">
        <text>DNA(n) + a 2'-deoxyribonucleoside 5'-triphosphate = DNA(n+1) + diphosphate</text>
        <dbReference type="Rhea" id="RHEA:22508"/>
        <dbReference type="Rhea" id="RHEA-COMP:17339"/>
        <dbReference type="Rhea" id="RHEA-COMP:17340"/>
        <dbReference type="ChEBI" id="CHEBI:33019"/>
        <dbReference type="ChEBI" id="CHEBI:61560"/>
        <dbReference type="ChEBI" id="CHEBI:173112"/>
        <dbReference type="EC" id="2.7.7.49"/>
    </reaction>
</comment>
<dbReference type="PROSITE" id="PS50878">
    <property type="entry name" value="RT_POL"/>
    <property type="match status" value="1"/>
</dbReference>
<keyword evidence="3" id="KW-0548">Nucleotidyltransferase</keyword>
<evidence type="ECO:0000259" key="10">
    <source>
        <dbReference type="PROSITE" id="PS50878"/>
    </source>
</evidence>
<protein>
    <recommendedName>
        <fullName evidence="1">RNA-directed DNA polymerase</fullName>
        <ecNumber evidence="1">2.7.7.49</ecNumber>
    </recommendedName>
</protein>
<dbReference type="PANTHER" id="PTHR34047">
    <property type="entry name" value="NUCLEAR INTRON MATURASE 1, MITOCHONDRIAL-RELATED"/>
    <property type="match status" value="1"/>
</dbReference>
<dbReference type="CDD" id="cd03487">
    <property type="entry name" value="RT_Bac_retron_II"/>
    <property type="match status" value="1"/>
</dbReference>
<dbReference type="InterPro" id="IPR000123">
    <property type="entry name" value="Reverse_transcriptase_msDNA"/>
</dbReference>
<dbReference type="GO" id="GO:0051607">
    <property type="term" value="P:defense response to virus"/>
    <property type="evidence" value="ECO:0007669"/>
    <property type="project" value="UniProtKB-KW"/>
</dbReference>
<dbReference type="GO" id="GO:0003723">
    <property type="term" value="F:RNA binding"/>
    <property type="evidence" value="ECO:0007669"/>
    <property type="project" value="InterPro"/>
</dbReference>
<evidence type="ECO:0000256" key="3">
    <source>
        <dbReference type="ARBA" id="ARBA00022695"/>
    </source>
</evidence>
<dbReference type="PANTHER" id="PTHR34047:SF7">
    <property type="entry name" value="RNA-DIRECTED DNA POLYMERASE"/>
    <property type="match status" value="1"/>
</dbReference>
<evidence type="ECO:0000256" key="5">
    <source>
        <dbReference type="ARBA" id="ARBA00022842"/>
    </source>
</evidence>
<evidence type="ECO:0000256" key="6">
    <source>
        <dbReference type="ARBA" id="ARBA00022918"/>
    </source>
</evidence>